<proteinExistence type="inferred from homology"/>
<evidence type="ECO:0008006" key="5">
    <source>
        <dbReference type="Google" id="ProtNLM"/>
    </source>
</evidence>
<evidence type="ECO:0000256" key="1">
    <source>
        <dbReference type="ARBA" id="ARBA00008710"/>
    </source>
</evidence>
<dbReference type="GO" id="GO:0016491">
    <property type="term" value="F:oxidoreductase activity"/>
    <property type="evidence" value="ECO:0007669"/>
    <property type="project" value="InterPro"/>
</dbReference>
<name>D3F877_CONWI</name>
<dbReference type="GO" id="GO:0070967">
    <property type="term" value="F:coenzyme F420 binding"/>
    <property type="evidence" value="ECO:0007669"/>
    <property type="project" value="TreeGrafter"/>
</dbReference>
<dbReference type="HOGENOM" id="CLU_114921_1_1_11"/>
<dbReference type="EMBL" id="CP001854">
    <property type="protein sequence ID" value="ADB48947.1"/>
    <property type="molecule type" value="Genomic_DNA"/>
</dbReference>
<organism evidence="3 4">
    <name type="scientific">Conexibacter woesei (strain DSM 14684 / CCUG 47730 / CIP 108061 / JCM 11494 / NBRC 100937 / ID131577)</name>
    <dbReference type="NCBI Taxonomy" id="469383"/>
    <lineage>
        <taxon>Bacteria</taxon>
        <taxon>Bacillati</taxon>
        <taxon>Actinomycetota</taxon>
        <taxon>Thermoleophilia</taxon>
        <taxon>Solirubrobacterales</taxon>
        <taxon>Conexibacteraceae</taxon>
        <taxon>Conexibacter</taxon>
    </lineage>
</organism>
<evidence type="ECO:0000313" key="3">
    <source>
        <dbReference type="EMBL" id="ADB48947.1"/>
    </source>
</evidence>
<comment type="similarity">
    <text evidence="1">Belongs to the F420H(2)-dependent quinone reductase family.</text>
</comment>
<protein>
    <recommendedName>
        <fullName evidence="5">Nitroreductase</fullName>
    </recommendedName>
</protein>
<reference evidence="4" key="2">
    <citation type="submission" date="2010-01" db="EMBL/GenBank/DDBJ databases">
        <title>The complete genome of Conexibacter woesei DSM 14684.</title>
        <authorList>
            <consortium name="US DOE Joint Genome Institute (JGI-PGF)"/>
            <person name="Lucas S."/>
            <person name="Copeland A."/>
            <person name="Lapidus A."/>
            <person name="Glavina del Rio T."/>
            <person name="Dalin E."/>
            <person name="Tice H."/>
            <person name="Bruce D."/>
            <person name="Goodwin L."/>
            <person name="Pitluck S."/>
            <person name="Kyrpides N."/>
            <person name="Mavromatis K."/>
            <person name="Ivanova N."/>
            <person name="Mikhailova N."/>
            <person name="Chertkov O."/>
            <person name="Brettin T."/>
            <person name="Detter J.C."/>
            <person name="Han C."/>
            <person name="Larimer F."/>
            <person name="Land M."/>
            <person name="Hauser L."/>
            <person name="Markowitz V."/>
            <person name="Cheng J.-F."/>
            <person name="Hugenholtz P."/>
            <person name="Woyke T."/>
            <person name="Wu D."/>
            <person name="Pukall R."/>
            <person name="Steenblock K."/>
            <person name="Schneider S."/>
            <person name="Klenk H.-P."/>
            <person name="Eisen J.A."/>
        </authorList>
    </citation>
    <scope>NUCLEOTIDE SEQUENCE [LARGE SCALE GENOMIC DNA]</scope>
    <source>
        <strain evidence="4">DSM 14684 / CIP 108061 / JCM 11494 / NBRC 100937 / ID131577</strain>
    </source>
</reference>
<dbReference type="STRING" id="469383.Cwoe_0512"/>
<dbReference type="eggNOG" id="COG3945">
    <property type="taxonomic scope" value="Bacteria"/>
</dbReference>
<dbReference type="AlphaFoldDB" id="D3F877"/>
<dbReference type="SUPFAM" id="SSF50475">
    <property type="entry name" value="FMN-binding split barrel"/>
    <property type="match status" value="1"/>
</dbReference>
<dbReference type="InterPro" id="IPR004378">
    <property type="entry name" value="F420H2_quin_Rdtase"/>
</dbReference>
<accession>D3F877</accession>
<reference evidence="3 4" key="1">
    <citation type="journal article" date="2010" name="Stand. Genomic Sci.">
        <title>Complete genome sequence of Conexibacter woesei type strain (ID131577).</title>
        <authorList>
            <person name="Pukall R."/>
            <person name="Lapidus A."/>
            <person name="Glavina Del Rio T."/>
            <person name="Copeland A."/>
            <person name="Tice H."/>
            <person name="Cheng J.-F."/>
            <person name="Lucas S."/>
            <person name="Chen F."/>
            <person name="Nolan M."/>
            <person name="Bruce D."/>
            <person name="Goodwin L."/>
            <person name="Pitluck S."/>
            <person name="Mavromatis K."/>
            <person name="Ivanova N."/>
            <person name="Ovchinnikova G."/>
            <person name="Pati A."/>
            <person name="Chen A."/>
            <person name="Palaniappan K."/>
            <person name="Land M."/>
            <person name="Hauser L."/>
            <person name="Chang Y.-J."/>
            <person name="Jeffries C.D."/>
            <person name="Chain P."/>
            <person name="Meincke L."/>
            <person name="Sims D."/>
            <person name="Brettin T."/>
            <person name="Detter J.C."/>
            <person name="Rohde M."/>
            <person name="Goeker M."/>
            <person name="Bristow J."/>
            <person name="Eisen J.A."/>
            <person name="Markowitz V."/>
            <person name="Kyrpides N.C."/>
            <person name="Klenk H.-P."/>
            <person name="Hugenholtz P."/>
        </authorList>
    </citation>
    <scope>NUCLEOTIDE SEQUENCE [LARGE SCALE GENOMIC DNA]</scope>
    <source>
        <strain evidence="4">DSM 14684 / CIP 108061 / JCM 11494 / NBRC 100937 / ID131577</strain>
    </source>
</reference>
<evidence type="ECO:0000313" key="4">
    <source>
        <dbReference type="Proteomes" id="UP000008229"/>
    </source>
</evidence>
<gene>
    <name evidence="3" type="ordered locus">Cwoe_0512</name>
</gene>
<dbReference type="PANTHER" id="PTHR39428">
    <property type="entry name" value="F420H(2)-DEPENDENT QUINONE REDUCTASE RV1261C"/>
    <property type="match status" value="1"/>
</dbReference>
<dbReference type="GO" id="GO:0005886">
    <property type="term" value="C:plasma membrane"/>
    <property type="evidence" value="ECO:0007669"/>
    <property type="project" value="TreeGrafter"/>
</dbReference>
<dbReference type="KEGG" id="cwo:Cwoe_0512"/>
<sequence length="157" mass="17170">MAQKQEARKAKTPGAFSIWMQKKANARVVRKARKGKNTFMGMDILVLNTVGKRTGEPRATPLAWFGDGDGAWISVASGGGSRNPGWYVNLVANPERASIELPGAQPCSVTSETLTGAERDEAWAMIAESQPRIAKYQAKSDRAYPIVRLTGRARHDR</sequence>
<dbReference type="Pfam" id="PF04075">
    <property type="entry name" value="F420H2_quin_red"/>
    <property type="match status" value="1"/>
</dbReference>
<dbReference type="Proteomes" id="UP000008229">
    <property type="component" value="Chromosome"/>
</dbReference>
<dbReference type="RefSeq" id="WP_012932000.1">
    <property type="nucleotide sequence ID" value="NC_013739.1"/>
</dbReference>
<dbReference type="NCBIfam" id="TIGR00026">
    <property type="entry name" value="hi_GC_TIGR00026"/>
    <property type="match status" value="1"/>
</dbReference>
<dbReference type="OrthoDB" id="8225825at2"/>
<dbReference type="InterPro" id="IPR012349">
    <property type="entry name" value="Split_barrel_FMN-bd"/>
</dbReference>
<dbReference type="PANTHER" id="PTHR39428:SF1">
    <property type="entry name" value="F420H(2)-DEPENDENT QUINONE REDUCTASE RV1261C"/>
    <property type="match status" value="1"/>
</dbReference>
<comment type="catalytic activity">
    <reaction evidence="2">
        <text>oxidized coenzyme F420-(gamma-L-Glu)(n) + a quinol + H(+) = reduced coenzyme F420-(gamma-L-Glu)(n) + a quinone</text>
        <dbReference type="Rhea" id="RHEA:39663"/>
        <dbReference type="Rhea" id="RHEA-COMP:12939"/>
        <dbReference type="Rhea" id="RHEA-COMP:14378"/>
        <dbReference type="ChEBI" id="CHEBI:15378"/>
        <dbReference type="ChEBI" id="CHEBI:24646"/>
        <dbReference type="ChEBI" id="CHEBI:132124"/>
        <dbReference type="ChEBI" id="CHEBI:133980"/>
        <dbReference type="ChEBI" id="CHEBI:139511"/>
    </reaction>
</comment>
<keyword evidence="4" id="KW-1185">Reference proteome</keyword>
<evidence type="ECO:0000256" key="2">
    <source>
        <dbReference type="ARBA" id="ARBA00049106"/>
    </source>
</evidence>
<dbReference type="Gene3D" id="2.30.110.10">
    <property type="entry name" value="Electron Transport, Fmn-binding Protein, Chain A"/>
    <property type="match status" value="1"/>
</dbReference>